<feature type="chain" id="PRO_5008016941" description="Multiple inositol polyphosphate phosphatase 1" evidence="14">
    <location>
        <begin position="27"/>
        <end position="433"/>
    </location>
</feature>
<accession>A0A173ZJE1</accession>
<dbReference type="Gene3D" id="3.40.50.1240">
    <property type="entry name" value="Phosphoglycerate mutase-like"/>
    <property type="match status" value="1"/>
</dbReference>
<feature type="signal peptide" evidence="14">
    <location>
        <begin position="1"/>
        <end position="26"/>
    </location>
</feature>
<dbReference type="RefSeq" id="WP_057087120.1">
    <property type="nucleotide sequence ID" value="NZ_CYZF01000002.1"/>
</dbReference>
<sequence>MNFRLKRIVFSTILFAASAVHTSSYAQATREEIFDNIAVTGGVYYAYPAPGVQTKAPKGYEPFYISHFGRHGSRWLISDEEYIRVMEVFEKAHQAGKLTPLGEDVHKRLAIVWADAEGRGGDLSPVGVDQQRGIAERMYQAFPEVFKGAPEMSACATLVIRCVLSMDAFCERLKEFNPQLKIERESSNKYMPYLNFHTQEAMKFTSHKGPWYEEFRKFEKSHVRPERLMNSLFSDKEFVHKRVNPEELMRGLYAIASDMQDVEQEVSFYDIFEKQELFDIWQIHNYKNYVCDGPSPMTNGLMVANAKPTLENIIAAADEAIASGRNSATFRFAHDGNIIPLAGLMKLENCYNEEADPDKFYQAWCNYKVAPMAGNIQLVFFRKKGSPEDVIVKLLLHEHEVSIPVKTDMAPFYHWQDVRAFYKGIVDSLPDRP</sequence>
<evidence type="ECO:0000313" key="15">
    <source>
        <dbReference type="EMBL" id="CUN76197.1"/>
    </source>
</evidence>
<dbReference type="SUPFAM" id="SSF53254">
    <property type="entry name" value="Phosphoglycerate mutase-like"/>
    <property type="match status" value="1"/>
</dbReference>
<comment type="catalytic activity">
    <reaction evidence="11">
        <text>1D-myo-inositol 1,2,4,5,6-pentakisphosphate + H2O = 1D-myo-inositol 1,2,5,6-tetrakisphosphate + phosphate</text>
        <dbReference type="Rhea" id="RHEA:77115"/>
        <dbReference type="ChEBI" id="CHEBI:15377"/>
        <dbReference type="ChEBI" id="CHEBI:43474"/>
        <dbReference type="ChEBI" id="CHEBI:57798"/>
        <dbReference type="ChEBI" id="CHEBI:195535"/>
        <dbReference type="EC" id="3.1.3.62"/>
    </reaction>
    <physiologicalReaction direction="left-to-right" evidence="11">
        <dbReference type="Rhea" id="RHEA:77116"/>
    </physiologicalReaction>
</comment>
<evidence type="ECO:0000256" key="3">
    <source>
        <dbReference type="ARBA" id="ARBA00012976"/>
    </source>
</evidence>
<dbReference type="EC" id="3.1.3.62" evidence="4"/>
<comment type="catalytic activity">
    <reaction evidence="13">
        <text>(2R)-2,3-bisphosphoglycerate + H2O = (2R)-2-phosphoglycerate + phosphate</text>
        <dbReference type="Rhea" id="RHEA:27381"/>
        <dbReference type="ChEBI" id="CHEBI:15377"/>
        <dbReference type="ChEBI" id="CHEBI:43474"/>
        <dbReference type="ChEBI" id="CHEBI:58248"/>
        <dbReference type="ChEBI" id="CHEBI:58289"/>
        <dbReference type="EC" id="3.1.3.80"/>
    </reaction>
    <physiologicalReaction direction="left-to-right" evidence="13">
        <dbReference type="Rhea" id="RHEA:27382"/>
    </physiologicalReaction>
</comment>
<comment type="similarity">
    <text evidence="2">Belongs to the histidine acid phosphatase family. MINPP1 subfamily.</text>
</comment>
<evidence type="ECO:0000256" key="13">
    <source>
        <dbReference type="ARBA" id="ARBA00043832"/>
    </source>
</evidence>
<evidence type="ECO:0000313" key="16">
    <source>
        <dbReference type="Proteomes" id="UP000095419"/>
    </source>
</evidence>
<dbReference type="AlphaFoldDB" id="A0A173ZJE1"/>
<evidence type="ECO:0000256" key="14">
    <source>
        <dbReference type="SAM" id="SignalP"/>
    </source>
</evidence>
<evidence type="ECO:0000256" key="12">
    <source>
        <dbReference type="ARBA" id="ARBA00043691"/>
    </source>
</evidence>
<name>A0A173ZJE1_BACUN</name>
<dbReference type="PANTHER" id="PTHR20963:SF8">
    <property type="entry name" value="MULTIPLE INOSITOL POLYPHOSPHATE PHOSPHATASE 1"/>
    <property type="match status" value="1"/>
</dbReference>
<evidence type="ECO:0000256" key="11">
    <source>
        <dbReference type="ARBA" id="ARBA00043671"/>
    </source>
</evidence>
<keyword evidence="6 14" id="KW-0732">Signal</keyword>
<evidence type="ECO:0000256" key="5">
    <source>
        <dbReference type="ARBA" id="ARBA00018097"/>
    </source>
</evidence>
<dbReference type="EMBL" id="CYZF01000002">
    <property type="protein sequence ID" value="CUN76197.1"/>
    <property type="molecule type" value="Genomic_DNA"/>
</dbReference>
<dbReference type="Proteomes" id="UP000095419">
    <property type="component" value="Unassembled WGS sequence"/>
</dbReference>
<comment type="subcellular location">
    <subcellularLocation>
        <location evidence="1">Membrane</location>
    </subcellularLocation>
</comment>
<dbReference type="Pfam" id="PF00328">
    <property type="entry name" value="His_Phos_2"/>
    <property type="match status" value="1"/>
</dbReference>
<evidence type="ECO:0000256" key="4">
    <source>
        <dbReference type="ARBA" id="ARBA00013040"/>
    </source>
</evidence>
<dbReference type="InterPro" id="IPR029033">
    <property type="entry name" value="His_PPase_superfam"/>
</dbReference>
<dbReference type="EC" id="3.1.3.80" evidence="3"/>
<protein>
    <recommendedName>
        <fullName evidence="5">Multiple inositol polyphosphate phosphatase 1</fullName>
        <ecNumber evidence="4">3.1.3.62</ecNumber>
        <ecNumber evidence="3">3.1.3.80</ecNumber>
    </recommendedName>
    <alternativeName>
        <fullName evidence="9">2,3-bisphosphoglycerate 3-phosphatase</fullName>
    </alternativeName>
</protein>
<evidence type="ECO:0000256" key="1">
    <source>
        <dbReference type="ARBA" id="ARBA00004370"/>
    </source>
</evidence>
<comment type="catalytic activity">
    <reaction evidence="12">
        <text>1D-myo-inositol hexakisphosphate + H2O = 1D-myo-inositol 1,2,4,5,6-pentakisphosphate + phosphate</text>
        <dbReference type="Rhea" id="RHEA:16989"/>
        <dbReference type="ChEBI" id="CHEBI:15377"/>
        <dbReference type="ChEBI" id="CHEBI:43474"/>
        <dbReference type="ChEBI" id="CHEBI:57798"/>
        <dbReference type="ChEBI" id="CHEBI:58130"/>
        <dbReference type="EC" id="3.1.3.62"/>
    </reaction>
    <physiologicalReaction direction="left-to-right" evidence="12">
        <dbReference type="Rhea" id="RHEA:16990"/>
    </physiologicalReaction>
</comment>
<evidence type="ECO:0000256" key="6">
    <source>
        <dbReference type="ARBA" id="ARBA00022729"/>
    </source>
</evidence>
<evidence type="ECO:0000256" key="8">
    <source>
        <dbReference type="ARBA" id="ARBA00023136"/>
    </source>
</evidence>
<comment type="catalytic activity">
    <reaction evidence="10">
        <text>1D-myo-inositol 1,2,5,6-tetrakisphosphate + H2O = 1D-myo-inositol 1,2,6-trisphosphate + phosphate</text>
        <dbReference type="Rhea" id="RHEA:77119"/>
        <dbReference type="ChEBI" id="CHEBI:15377"/>
        <dbReference type="ChEBI" id="CHEBI:43474"/>
        <dbReference type="ChEBI" id="CHEBI:195535"/>
        <dbReference type="ChEBI" id="CHEBI:195537"/>
        <dbReference type="EC" id="3.1.3.62"/>
    </reaction>
    <physiologicalReaction direction="left-to-right" evidence="10">
        <dbReference type="Rhea" id="RHEA:77120"/>
    </physiologicalReaction>
</comment>
<evidence type="ECO:0000256" key="9">
    <source>
        <dbReference type="ARBA" id="ARBA00031642"/>
    </source>
</evidence>
<organism evidence="15 16">
    <name type="scientific">Bacteroides uniformis</name>
    <dbReference type="NCBI Taxonomy" id="820"/>
    <lineage>
        <taxon>Bacteria</taxon>
        <taxon>Pseudomonadati</taxon>
        <taxon>Bacteroidota</taxon>
        <taxon>Bacteroidia</taxon>
        <taxon>Bacteroidales</taxon>
        <taxon>Bacteroidaceae</taxon>
        <taxon>Bacteroides</taxon>
    </lineage>
</organism>
<keyword evidence="7" id="KW-0378">Hydrolase</keyword>
<gene>
    <name evidence="15" type="ORF">ERS417307_00531</name>
</gene>
<dbReference type="GO" id="GO:0034417">
    <property type="term" value="F:bisphosphoglycerate 3-phosphatase activity"/>
    <property type="evidence" value="ECO:0007669"/>
    <property type="project" value="UniProtKB-EC"/>
</dbReference>
<dbReference type="GO" id="GO:0016020">
    <property type="term" value="C:membrane"/>
    <property type="evidence" value="ECO:0007669"/>
    <property type="project" value="UniProtKB-SubCell"/>
</dbReference>
<evidence type="ECO:0000256" key="10">
    <source>
        <dbReference type="ARBA" id="ARBA00043668"/>
    </source>
</evidence>
<dbReference type="PANTHER" id="PTHR20963">
    <property type="entry name" value="MULTIPLE INOSITOL POLYPHOSPHATE PHOSPHATASE-RELATED"/>
    <property type="match status" value="1"/>
</dbReference>
<evidence type="ECO:0000256" key="7">
    <source>
        <dbReference type="ARBA" id="ARBA00022801"/>
    </source>
</evidence>
<keyword evidence="8" id="KW-0472">Membrane</keyword>
<dbReference type="InterPro" id="IPR000560">
    <property type="entry name" value="His_Pase_clade-2"/>
</dbReference>
<evidence type="ECO:0000256" key="2">
    <source>
        <dbReference type="ARBA" id="ARBA00008422"/>
    </source>
</evidence>
<reference evidence="15 16" key="1">
    <citation type="submission" date="2015-09" db="EMBL/GenBank/DDBJ databases">
        <authorList>
            <consortium name="Pathogen Informatics"/>
        </authorList>
    </citation>
    <scope>NUCLEOTIDE SEQUENCE [LARGE SCALE GENOMIC DNA]</scope>
    <source>
        <strain evidence="15 16">2789STDY5608791</strain>
    </source>
</reference>
<proteinExistence type="inferred from homology"/>